<gene>
    <name evidence="5" type="ORF">QJS04_geneDACA003077</name>
</gene>
<reference evidence="5" key="1">
    <citation type="journal article" date="2023" name="Nat. Commun.">
        <title>Diploid and tetraploid genomes of Acorus and the evolution of monocots.</title>
        <authorList>
            <person name="Ma L."/>
            <person name="Liu K.W."/>
            <person name="Li Z."/>
            <person name="Hsiao Y.Y."/>
            <person name="Qi Y."/>
            <person name="Fu T."/>
            <person name="Tang G.D."/>
            <person name="Zhang D."/>
            <person name="Sun W.H."/>
            <person name="Liu D.K."/>
            <person name="Li Y."/>
            <person name="Chen G.Z."/>
            <person name="Liu X.D."/>
            <person name="Liao X.Y."/>
            <person name="Jiang Y.T."/>
            <person name="Yu X."/>
            <person name="Hao Y."/>
            <person name="Huang J."/>
            <person name="Zhao X.W."/>
            <person name="Ke S."/>
            <person name="Chen Y.Y."/>
            <person name="Wu W.L."/>
            <person name="Hsu J.L."/>
            <person name="Lin Y.F."/>
            <person name="Huang M.D."/>
            <person name="Li C.Y."/>
            <person name="Huang L."/>
            <person name="Wang Z.W."/>
            <person name="Zhao X."/>
            <person name="Zhong W.Y."/>
            <person name="Peng D.H."/>
            <person name="Ahmad S."/>
            <person name="Lan S."/>
            <person name="Zhang J.S."/>
            <person name="Tsai W.C."/>
            <person name="Van de Peer Y."/>
            <person name="Liu Z.J."/>
        </authorList>
    </citation>
    <scope>NUCLEOTIDE SEQUENCE</scope>
    <source>
        <strain evidence="5">SCP</strain>
    </source>
</reference>
<keyword evidence="6" id="KW-1185">Reference proteome</keyword>
<keyword evidence="2" id="KW-0217">Developmental protein</keyword>
<feature type="region of interest" description="Disordered" evidence="4">
    <location>
        <begin position="67"/>
        <end position="114"/>
    </location>
</feature>
<dbReference type="EMBL" id="JAUJYN010000001">
    <property type="protein sequence ID" value="KAK1279915.1"/>
    <property type="molecule type" value="Genomic_DNA"/>
</dbReference>
<dbReference type="AlphaFoldDB" id="A0AAV9BT69"/>
<comment type="similarity">
    <text evidence="1">Belongs to the CLV3/ESR signal peptide family.</text>
</comment>
<dbReference type="PANTHER" id="PTHR34359:SF5">
    <property type="entry name" value="CLAVATA3_ESR (CLE)-RELATED PROTEIN 9"/>
    <property type="match status" value="1"/>
</dbReference>
<evidence type="ECO:0000256" key="3">
    <source>
        <dbReference type="ARBA" id="ARBA00022782"/>
    </source>
</evidence>
<evidence type="ECO:0000313" key="6">
    <source>
        <dbReference type="Proteomes" id="UP001179952"/>
    </source>
</evidence>
<proteinExistence type="inferred from homology"/>
<comment type="caution">
    <text evidence="5">The sequence shown here is derived from an EMBL/GenBank/DDBJ whole genome shotgun (WGS) entry which is preliminary data.</text>
</comment>
<name>A0AAV9BT69_ACOGR</name>
<dbReference type="Proteomes" id="UP001179952">
    <property type="component" value="Unassembled WGS sequence"/>
</dbReference>
<sequence length="114" mass="12770">MALPMSSRAVVLLFLYMILLLLMLNGWSHLRPTNQVEAPHRTNYVHRKILFDFSPFLAKQHRQHRHRHHRHGASHRNPALSGGGGGGGVGGGDIDPRYGVEKRLVPTGPNPLHH</sequence>
<accession>A0AAV9BT69</accession>
<evidence type="ECO:0000256" key="1">
    <source>
        <dbReference type="ARBA" id="ARBA00005416"/>
    </source>
</evidence>
<evidence type="ECO:0000313" key="5">
    <source>
        <dbReference type="EMBL" id="KAK1279915.1"/>
    </source>
</evidence>
<feature type="compositionally biased region" description="Gly residues" evidence="4">
    <location>
        <begin position="81"/>
        <end position="93"/>
    </location>
</feature>
<protein>
    <submittedName>
        <fullName evidence="5">CLAVATA3/ESR (CLE)-related protein 13</fullName>
    </submittedName>
</protein>
<organism evidence="5 6">
    <name type="scientific">Acorus gramineus</name>
    <name type="common">Dwarf sweet flag</name>
    <dbReference type="NCBI Taxonomy" id="55184"/>
    <lineage>
        <taxon>Eukaryota</taxon>
        <taxon>Viridiplantae</taxon>
        <taxon>Streptophyta</taxon>
        <taxon>Embryophyta</taxon>
        <taxon>Tracheophyta</taxon>
        <taxon>Spermatophyta</taxon>
        <taxon>Magnoliopsida</taxon>
        <taxon>Liliopsida</taxon>
        <taxon>Acoraceae</taxon>
        <taxon>Acorus</taxon>
    </lineage>
</organism>
<reference evidence="5" key="2">
    <citation type="submission" date="2023-06" db="EMBL/GenBank/DDBJ databases">
        <authorList>
            <person name="Ma L."/>
            <person name="Liu K.-W."/>
            <person name="Li Z."/>
            <person name="Hsiao Y.-Y."/>
            <person name="Qi Y."/>
            <person name="Fu T."/>
            <person name="Tang G."/>
            <person name="Zhang D."/>
            <person name="Sun W.-H."/>
            <person name="Liu D.-K."/>
            <person name="Li Y."/>
            <person name="Chen G.-Z."/>
            <person name="Liu X.-D."/>
            <person name="Liao X.-Y."/>
            <person name="Jiang Y.-T."/>
            <person name="Yu X."/>
            <person name="Hao Y."/>
            <person name="Huang J."/>
            <person name="Zhao X.-W."/>
            <person name="Ke S."/>
            <person name="Chen Y.-Y."/>
            <person name="Wu W.-L."/>
            <person name="Hsu J.-L."/>
            <person name="Lin Y.-F."/>
            <person name="Huang M.-D."/>
            <person name="Li C.-Y."/>
            <person name="Huang L."/>
            <person name="Wang Z.-W."/>
            <person name="Zhao X."/>
            <person name="Zhong W.-Y."/>
            <person name="Peng D.-H."/>
            <person name="Ahmad S."/>
            <person name="Lan S."/>
            <person name="Zhang J.-S."/>
            <person name="Tsai W.-C."/>
            <person name="Van De Peer Y."/>
            <person name="Liu Z.-J."/>
        </authorList>
    </citation>
    <scope>NUCLEOTIDE SEQUENCE</scope>
    <source>
        <strain evidence="5">SCP</strain>
        <tissue evidence="5">Leaves</tissue>
    </source>
</reference>
<dbReference type="InterPro" id="IPR039618">
    <property type="entry name" value="CLE9-13"/>
</dbReference>
<dbReference type="PANTHER" id="PTHR34359">
    <property type="entry name" value="CLAVATA3/ESR (CLE)-RELATED PROTEIN 10"/>
    <property type="match status" value="1"/>
</dbReference>
<keyword evidence="3" id="KW-0221">Differentiation</keyword>
<dbReference type="GO" id="GO:0030154">
    <property type="term" value="P:cell differentiation"/>
    <property type="evidence" value="ECO:0007669"/>
    <property type="project" value="UniProtKB-KW"/>
</dbReference>
<evidence type="ECO:0000256" key="2">
    <source>
        <dbReference type="ARBA" id="ARBA00022473"/>
    </source>
</evidence>
<feature type="compositionally biased region" description="Basic and acidic residues" evidence="4">
    <location>
        <begin position="94"/>
        <end position="104"/>
    </location>
</feature>
<evidence type="ECO:0000256" key="4">
    <source>
        <dbReference type="SAM" id="MobiDB-lite"/>
    </source>
</evidence>